<feature type="domain" description="Glycosyltransferase 2-like" evidence="2">
    <location>
        <begin position="482"/>
        <end position="606"/>
    </location>
</feature>
<dbReference type="SUPFAM" id="SSF48452">
    <property type="entry name" value="TPR-like"/>
    <property type="match status" value="1"/>
</dbReference>
<dbReference type="OrthoDB" id="9783791at2"/>
<evidence type="ECO:0000259" key="2">
    <source>
        <dbReference type="Pfam" id="PF00535"/>
    </source>
</evidence>
<evidence type="ECO:0000256" key="1">
    <source>
        <dbReference type="PROSITE-ProRule" id="PRU00339"/>
    </source>
</evidence>
<dbReference type="InterPro" id="IPR001173">
    <property type="entry name" value="Glyco_trans_2-like"/>
</dbReference>
<dbReference type="SMART" id="SM00028">
    <property type="entry name" value="TPR"/>
    <property type="match status" value="3"/>
</dbReference>
<feature type="repeat" description="TPR" evidence="1">
    <location>
        <begin position="94"/>
        <end position="127"/>
    </location>
</feature>
<organism evidence="3 4">
    <name type="scientific">Jiella endophytica</name>
    <dbReference type="NCBI Taxonomy" id="2558362"/>
    <lineage>
        <taxon>Bacteria</taxon>
        <taxon>Pseudomonadati</taxon>
        <taxon>Pseudomonadota</taxon>
        <taxon>Alphaproteobacteria</taxon>
        <taxon>Hyphomicrobiales</taxon>
        <taxon>Aurantimonadaceae</taxon>
        <taxon>Jiella</taxon>
    </lineage>
</organism>
<evidence type="ECO:0000313" key="4">
    <source>
        <dbReference type="Proteomes" id="UP000298179"/>
    </source>
</evidence>
<dbReference type="Pfam" id="PF13414">
    <property type="entry name" value="TPR_11"/>
    <property type="match status" value="1"/>
</dbReference>
<dbReference type="InterPro" id="IPR011990">
    <property type="entry name" value="TPR-like_helical_dom_sf"/>
</dbReference>
<dbReference type="EMBL" id="SOZD01000002">
    <property type="protein sequence ID" value="TFF25067.1"/>
    <property type="molecule type" value="Genomic_DNA"/>
</dbReference>
<evidence type="ECO:0000313" key="3">
    <source>
        <dbReference type="EMBL" id="TFF25067.1"/>
    </source>
</evidence>
<dbReference type="Gene3D" id="3.90.550.10">
    <property type="entry name" value="Spore Coat Polysaccharide Biosynthesis Protein SpsA, Chain A"/>
    <property type="match status" value="1"/>
</dbReference>
<dbReference type="Gene3D" id="1.25.40.10">
    <property type="entry name" value="Tetratricopeptide repeat domain"/>
    <property type="match status" value="1"/>
</dbReference>
<dbReference type="InterPro" id="IPR029044">
    <property type="entry name" value="Nucleotide-diphossugar_trans"/>
</dbReference>
<gene>
    <name evidence="3" type="ORF">E3C22_06710</name>
</gene>
<name>A0A4Y8RQV7_9HYPH</name>
<keyword evidence="4" id="KW-1185">Reference proteome</keyword>
<accession>A0A4Y8RQV7</accession>
<protein>
    <submittedName>
        <fullName evidence="3">Tetratricopeptide repeat protein</fullName>
    </submittedName>
</protein>
<keyword evidence="1" id="KW-0802">TPR repeat</keyword>
<dbReference type="PANTHER" id="PTHR43179:SF7">
    <property type="entry name" value="RHAMNOSYLTRANSFERASE WBBL"/>
    <property type="match status" value="1"/>
</dbReference>
<dbReference type="Pfam" id="PF00535">
    <property type="entry name" value="Glycos_transf_2"/>
    <property type="match status" value="1"/>
</dbReference>
<reference evidence="3 4" key="1">
    <citation type="submission" date="2019-03" db="EMBL/GenBank/DDBJ databases">
        <title>Jiella endophytica sp. nov., a novel endophytic bacterium isolated from root of Ficus microcarpa Linn. f.</title>
        <authorList>
            <person name="Tuo L."/>
        </authorList>
    </citation>
    <scope>NUCLEOTIDE SEQUENCE [LARGE SCALE GENOMIC DNA]</scope>
    <source>
        <strain evidence="3 4">CBS5Q-3</strain>
    </source>
</reference>
<dbReference type="AlphaFoldDB" id="A0A4Y8RQV7"/>
<comment type="caution">
    <text evidence="3">The sequence shown here is derived from an EMBL/GenBank/DDBJ whole genome shotgun (WGS) entry which is preliminary data.</text>
</comment>
<dbReference type="Proteomes" id="UP000298179">
    <property type="component" value="Unassembled WGS sequence"/>
</dbReference>
<dbReference type="PROSITE" id="PS50005">
    <property type="entry name" value="TPR"/>
    <property type="match status" value="1"/>
</dbReference>
<proteinExistence type="predicted"/>
<dbReference type="InterPro" id="IPR019734">
    <property type="entry name" value="TPR_rpt"/>
</dbReference>
<sequence length="791" mass="85949">MFDRVLRRRKLDSAQAIRWLKVGLRLRPMISRADALRDAGRHREAADAYEQALRVAPWHAGLKVQCGNMLKDIGRIDDALKWYEAAIADRPEDAEIHLQKGHALKLAGRRTGALAAYRRVLAIDPTNRHASWEMIQAGEADEQARGIVAQAAGHGLETMLTMAAEVEAMRRKLAEIAAELPDVASFTAFPKAAYSLFRQIYDVPPPPADSIVDGRPMLIVADASGLDAEGLHGLLSSILGQSFKNWRAIVIGVDAGLAIAVERVARADPRLQLASSAAGGGGAAIRLAREAAADFAVLPAPGARLHPHCLAWFAAGFAASEAAILTCDEEWRQAGERDPTGFDARGCHDPEMLLQGNVWGDTVAIRGSALASLDLADGGTTSSSNRTDPALADGSFAISDLLLTATRAQLSLGHVPFPLVSFEADDATRDDKGRAARSGHRRAVERHLRELGLTERVELSGGTLEERLRLRWLPDSTGRSITVIVPTRDNAGDCQAFVESLFEKASRPETVDCLIIDNGTRSQPDLDRLEALAARPRVRVKRDDGPFNWSHINNAGARASDAAILVFANDDMAMLTAGWDETLRGLLARDHVGAVGAKLLYPDDTVQHAGILFGWKGSVIHDGLYEPADAGGPSDRWQKTRQVSAVTGAFLAIRRQDFAALGGFDAAQLPIGYSDVDFCLKLREAGRAILFTPDIALHHHESKSRGLDHLDAERAARSRAERRVIETRWGRALFSRDFTLSPLWVDATLPFRLISFPSPERGVQFLHCSATIGRVRRAGETTVSCEYPPDV</sequence>
<dbReference type="SUPFAM" id="SSF53448">
    <property type="entry name" value="Nucleotide-diphospho-sugar transferases"/>
    <property type="match status" value="2"/>
</dbReference>
<dbReference type="PANTHER" id="PTHR43179">
    <property type="entry name" value="RHAMNOSYLTRANSFERASE WBBL"/>
    <property type="match status" value="1"/>
</dbReference>